<dbReference type="Proteomes" id="UP000585050">
    <property type="component" value="Unassembled WGS sequence"/>
</dbReference>
<dbReference type="AlphaFoldDB" id="A0A7X8SPW2"/>
<evidence type="ECO:0000313" key="2">
    <source>
        <dbReference type="EMBL" id="NLR94152.1"/>
    </source>
</evidence>
<dbReference type="RefSeq" id="WP_168884866.1">
    <property type="nucleotide sequence ID" value="NZ_JABAIL010000010.1"/>
</dbReference>
<evidence type="ECO:0000313" key="3">
    <source>
        <dbReference type="Proteomes" id="UP000585050"/>
    </source>
</evidence>
<dbReference type="InterPro" id="IPR029069">
    <property type="entry name" value="HotDog_dom_sf"/>
</dbReference>
<dbReference type="Pfam" id="PF01575">
    <property type="entry name" value="MaoC_dehydratas"/>
    <property type="match status" value="1"/>
</dbReference>
<gene>
    <name evidence="2" type="ORF">HGP29_23315</name>
</gene>
<dbReference type="CDD" id="cd03441">
    <property type="entry name" value="R_hydratase_like"/>
    <property type="match status" value="1"/>
</dbReference>
<dbReference type="PANTHER" id="PTHR43841">
    <property type="entry name" value="3-HYDROXYACYL-THIOESTER DEHYDRATASE HTDX-RELATED"/>
    <property type="match status" value="1"/>
</dbReference>
<name>A0A7X8SPW2_9BACT</name>
<dbReference type="Gene3D" id="3.10.129.10">
    <property type="entry name" value="Hotdog Thioesterase"/>
    <property type="match status" value="1"/>
</dbReference>
<feature type="domain" description="MaoC-like" evidence="1">
    <location>
        <begin position="182"/>
        <end position="258"/>
    </location>
</feature>
<evidence type="ECO:0000259" key="1">
    <source>
        <dbReference type="Pfam" id="PF01575"/>
    </source>
</evidence>
<proteinExistence type="predicted"/>
<comment type="caution">
    <text evidence="2">The sequence shown here is derived from an EMBL/GenBank/DDBJ whole genome shotgun (WGS) entry which is preliminary data.</text>
</comment>
<dbReference type="SUPFAM" id="SSF54637">
    <property type="entry name" value="Thioesterase/thiol ester dehydrase-isomerase"/>
    <property type="match status" value="1"/>
</dbReference>
<organism evidence="2 3">
    <name type="scientific">Flammeovirga agarivorans</name>
    <dbReference type="NCBI Taxonomy" id="2726742"/>
    <lineage>
        <taxon>Bacteria</taxon>
        <taxon>Pseudomonadati</taxon>
        <taxon>Bacteroidota</taxon>
        <taxon>Cytophagia</taxon>
        <taxon>Cytophagales</taxon>
        <taxon>Flammeovirgaceae</taxon>
        <taxon>Flammeovirga</taxon>
    </lineage>
</organism>
<dbReference type="InterPro" id="IPR002539">
    <property type="entry name" value="MaoC-like_dom"/>
</dbReference>
<sequence>MKVDKSLLLQQKPMLKIVGKTFLQTILPFLASSKKHDLLPQETLLNPPSKKLIESYITWSGGIAGNYEGILPPHIFSQYALPFGLSLLEKTPYKLAKVINQGVDIKVLGELKDNQPIFARTEIVDIKEDNGRARVHQKLVAGVDSSSIALEVHLYTAFIIGKREKKKTKREEVEKNLIEVGEWSVAKNDGFNFGVLTGDLNPLHWVDVIAKATPFKSTILHGFGQLAKTYELLQTKEGKMISDISIKFIKPVKLPNRGVKVLRSESVDANNRYHLELQDQKGTTLMVGSFCY</sequence>
<protein>
    <submittedName>
        <fullName evidence="2">Protein dehydratase</fullName>
    </submittedName>
</protein>
<reference evidence="2 3" key="1">
    <citation type="submission" date="2020-04" db="EMBL/GenBank/DDBJ databases">
        <title>Flammeovirga sp. SR4, a novel species isolated from seawater.</title>
        <authorList>
            <person name="Wang X."/>
        </authorList>
    </citation>
    <scope>NUCLEOTIDE SEQUENCE [LARGE SCALE GENOMIC DNA]</scope>
    <source>
        <strain evidence="2 3">SR4</strain>
    </source>
</reference>
<keyword evidence="3" id="KW-1185">Reference proteome</keyword>
<dbReference type="PANTHER" id="PTHR43841:SF1">
    <property type="entry name" value="3-HYDROXYACYL-THIOESTER DEHYDRATASE X"/>
    <property type="match status" value="1"/>
</dbReference>
<dbReference type="EMBL" id="JABAIL010000010">
    <property type="protein sequence ID" value="NLR94152.1"/>
    <property type="molecule type" value="Genomic_DNA"/>
</dbReference>
<accession>A0A7X8SPW2</accession>